<keyword evidence="3" id="KW-1185">Reference proteome</keyword>
<evidence type="ECO:0000313" key="2">
    <source>
        <dbReference type="EMBL" id="KAK0441472.1"/>
    </source>
</evidence>
<comment type="caution">
    <text evidence="2">The sequence shown here is derived from an EMBL/GenBank/DDBJ whole genome shotgun (WGS) entry which is preliminary data.</text>
</comment>
<dbReference type="RefSeq" id="XP_060323977.1">
    <property type="nucleotide sequence ID" value="XM_060478402.1"/>
</dbReference>
<dbReference type="EMBL" id="JAUEPS010000070">
    <property type="protein sequence ID" value="KAK0441472.1"/>
    <property type="molecule type" value="Genomic_DNA"/>
</dbReference>
<proteinExistence type="predicted"/>
<organism evidence="2 3">
    <name type="scientific">Armillaria tabescens</name>
    <name type="common">Ringless honey mushroom</name>
    <name type="synonym">Agaricus tabescens</name>
    <dbReference type="NCBI Taxonomy" id="1929756"/>
    <lineage>
        <taxon>Eukaryota</taxon>
        <taxon>Fungi</taxon>
        <taxon>Dikarya</taxon>
        <taxon>Basidiomycota</taxon>
        <taxon>Agaricomycotina</taxon>
        <taxon>Agaricomycetes</taxon>
        <taxon>Agaricomycetidae</taxon>
        <taxon>Agaricales</taxon>
        <taxon>Marasmiineae</taxon>
        <taxon>Physalacriaceae</taxon>
        <taxon>Desarmillaria</taxon>
    </lineage>
</organism>
<dbReference type="AlphaFoldDB" id="A0AA39JEW2"/>
<gene>
    <name evidence="2" type="ORF">EV420DRAFT_1650070</name>
</gene>
<evidence type="ECO:0000256" key="1">
    <source>
        <dbReference type="SAM" id="MobiDB-lite"/>
    </source>
</evidence>
<name>A0AA39JEW2_ARMTA</name>
<reference evidence="2" key="1">
    <citation type="submission" date="2023-06" db="EMBL/GenBank/DDBJ databases">
        <authorList>
            <consortium name="Lawrence Berkeley National Laboratory"/>
            <person name="Ahrendt S."/>
            <person name="Sahu N."/>
            <person name="Indic B."/>
            <person name="Wong-Bajracharya J."/>
            <person name="Merenyi Z."/>
            <person name="Ke H.-M."/>
            <person name="Monk M."/>
            <person name="Kocsube S."/>
            <person name="Drula E."/>
            <person name="Lipzen A."/>
            <person name="Balint B."/>
            <person name="Henrissat B."/>
            <person name="Andreopoulos B."/>
            <person name="Martin F.M."/>
            <person name="Harder C.B."/>
            <person name="Rigling D."/>
            <person name="Ford K.L."/>
            <person name="Foster G.D."/>
            <person name="Pangilinan J."/>
            <person name="Papanicolaou A."/>
            <person name="Barry K."/>
            <person name="LaButti K."/>
            <person name="Viragh M."/>
            <person name="Koriabine M."/>
            <person name="Yan M."/>
            <person name="Riley R."/>
            <person name="Champramary S."/>
            <person name="Plett K.L."/>
            <person name="Tsai I.J."/>
            <person name="Slot J."/>
            <person name="Sipos G."/>
            <person name="Plett J."/>
            <person name="Nagy L.G."/>
            <person name="Grigoriev I.V."/>
        </authorList>
    </citation>
    <scope>NUCLEOTIDE SEQUENCE</scope>
    <source>
        <strain evidence="2">CCBAS 213</strain>
    </source>
</reference>
<feature type="compositionally biased region" description="Polar residues" evidence="1">
    <location>
        <begin position="11"/>
        <end position="23"/>
    </location>
</feature>
<protein>
    <submittedName>
        <fullName evidence="2">Uncharacterized protein</fullName>
    </submittedName>
</protein>
<sequence>MTKTRAKNGSKKGTGNVRSTEPQDNVEELPRINLTTSRPLKATMEAKKPTLTFKTVLATDSENIWEGEVVQDGELDGKYSIEDNDMETVPYDPKAIIGSRQPSIEQHAEGKGTPIPQLDVPVSSSALYNGGYVPINGFCPNPAFGSIHNSPVTQKTPIPVPSDSPNWWKLATSPTTTVWTDDEMSDGDHINEQVKVPEHNMATTESVPGSPSIQKQMPIPLPEGDNAEVDALEAKRAVEEFIKDPAKLQHIPKEDKNDELLDSFDQRQFGGIIHLPVMPLQNGSYPACMLERRSMANILNGVRPGGENEGKNDKALNSVQQAQLFVEWRT</sequence>
<feature type="region of interest" description="Disordered" evidence="1">
    <location>
        <begin position="1"/>
        <end position="43"/>
    </location>
</feature>
<evidence type="ECO:0000313" key="3">
    <source>
        <dbReference type="Proteomes" id="UP001175211"/>
    </source>
</evidence>
<dbReference type="GeneID" id="85361950"/>
<accession>A0AA39JEW2</accession>
<feature type="compositionally biased region" description="Basic residues" evidence="1">
    <location>
        <begin position="1"/>
        <end position="10"/>
    </location>
</feature>
<dbReference type="Proteomes" id="UP001175211">
    <property type="component" value="Unassembled WGS sequence"/>
</dbReference>